<feature type="transmembrane region" description="Helical" evidence="1">
    <location>
        <begin position="69"/>
        <end position="89"/>
    </location>
</feature>
<sequence length="98" mass="11226">MTASGVMELKPVYKRNPSFMTDFASSYTFGCVPPSCLWDPGGRILIQIDSMDLEYSGIYRMCQLCKLDLYLLLHYIGLFLAIFANLKLYNQKALLFTH</sequence>
<organism evidence="2">
    <name type="scientific">Rhizopus microsporus var. microsporus</name>
    <dbReference type="NCBI Taxonomy" id="86635"/>
    <lineage>
        <taxon>Eukaryota</taxon>
        <taxon>Fungi</taxon>
        <taxon>Fungi incertae sedis</taxon>
        <taxon>Mucoromycota</taxon>
        <taxon>Mucoromycotina</taxon>
        <taxon>Mucoromycetes</taxon>
        <taxon>Mucorales</taxon>
        <taxon>Mucorineae</taxon>
        <taxon>Rhizopodaceae</taxon>
        <taxon>Rhizopus</taxon>
    </lineage>
</organism>
<proteinExistence type="predicted"/>
<keyword evidence="1" id="KW-1133">Transmembrane helix</keyword>
<evidence type="ECO:0000256" key="1">
    <source>
        <dbReference type="SAM" id="Phobius"/>
    </source>
</evidence>
<reference evidence="2" key="1">
    <citation type="journal article" date="2016" name="Proc. Natl. Acad. Sci. U.S.A.">
        <title>Lipid metabolic changes in an early divergent fungus govern the establishment of a mutualistic symbiosis with endobacteria.</title>
        <authorList>
            <person name="Lastovetsky O.A."/>
            <person name="Gaspar M.L."/>
            <person name="Mondo S.J."/>
            <person name="LaButti K.M."/>
            <person name="Sandor L."/>
            <person name="Grigoriev I.V."/>
            <person name="Henry S.A."/>
            <person name="Pawlowska T.E."/>
        </authorList>
    </citation>
    <scope>NUCLEOTIDE SEQUENCE [LARGE SCALE GENOMIC DNA]</scope>
    <source>
        <strain evidence="2">ATCC 52814</strain>
    </source>
</reference>
<dbReference type="VEuPathDB" id="FungiDB:BCV72DRAFT_303205"/>
<keyword evidence="1" id="KW-0812">Transmembrane</keyword>
<gene>
    <name evidence="2" type="ORF">BCV72DRAFT_303205</name>
</gene>
<protein>
    <submittedName>
        <fullName evidence="2">Uncharacterized protein</fullName>
    </submittedName>
</protein>
<evidence type="ECO:0000313" key="2">
    <source>
        <dbReference type="EMBL" id="ORE08989.1"/>
    </source>
</evidence>
<dbReference type="AlphaFoldDB" id="A0A1X0RAC8"/>
<dbReference type="EMBL" id="KV921881">
    <property type="protein sequence ID" value="ORE08989.1"/>
    <property type="molecule type" value="Genomic_DNA"/>
</dbReference>
<accession>A0A1X0RAC8</accession>
<keyword evidence="1" id="KW-0472">Membrane</keyword>
<dbReference type="Proteomes" id="UP000242414">
    <property type="component" value="Unassembled WGS sequence"/>
</dbReference>
<name>A0A1X0RAC8_RHIZD</name>